<evidence type="ECO:0000256" key="1">
    <source>
        <dbReference type="SAM" id="Phobius"/>
    </source>
</evidence>
<feature type="transmembrane region" description="Helical" evidence="1">
    <location>
        <begin position="15"/>
        <end position="33"/>
    </location>
</feature>
<keyword evidence="3" id="KW-1185">Reference proteome</keyword>
<dbReference type="OrthoDB" id="9783227at2"/>
<sequence length="81" mass="9286">MAFTKWLARVDSKKLVLVGNGLEFFDLYLYIHLAHVINQKFFPYGEPSALRMLPYLGSYLIAPISCISLRILVIHVDVRSC</sequence>
<keyword evidence="1" id="KW-1133">Transmembrane helix</keyword>
<comment type="caution">
    <text evidence="2">The sequence shown here is derived from an EMBL/GenBank/DDBJ whole genome shotgun (WGS) entry which is preliminary data.</text>
</comment>
<evidence type="ECO:0000313" key="2">
    <source>
        <dbReference type="EMBL" id="GAO98176.1"/>
    </source>
</evidence>
<organism evidence="2 3">
    <name type="scientific">Caedimonas varicaedens</name>
    <dbReference type="NCBI Taxonomy" id="1629334"/>
    <lineage>
        <taxon>Bacteria</taxon>
        <taxon>Pseudomonadati</taxon>
        <taxon>Pseudomonadota</taxon>
        <taxon>Alphaproteobacteria</taxon>
        <taxon>Holosporales</taxon>
        <taxon>Caedimonadaceae</taxon>
        <taxon>Caedimonas</taxon>
    </lineage>
</organism>
<dbReference type="Proteomes" id="UP000036771">
    <property type="component" value="Unassembled WGS sequence"/>
</dbReference>
<reference evidence="2 3" key="1">
    <citation type="submission" date="2015-03" db="EMBL/GenBank/DDBJ databases">
        <title>Caedibacter varicaedens, whole genome shotgun sequence.</title>
        <authorList>
            <person name="Suzuki H."/>
            <person name="Dapper A.L."/>
            <person name="Gibson A.K."/>
            <person name="Jackson C."/>
            <person name="Lee H."/>
            <person name="Pejaver V.R."/>
            <person name="Doak T."/>
            <person name="Lynch M."/>
        </authorList>
    </citation>
    <scope>NUCLEOTIDE SEQUENCE [LARGE SCALE GENOMIC DNA]</scope>
</reference>
<evidence type="ECO:0000313" key="3">
    <source>
        <dbReference type="Proteomes" id="UP000036771"/>
    </source>
</evidence>
<proteinExistence type="predicted"/>
<dbReference type="EMBL" id="BBVC01000028">
    <property type="protein sequence ID" value="GAO98176.1"/>
    <property type="molecule type" value="Genomic_DNA"/>
</dbReference>
<feature type="transmembrane region" description="Helical" evidence="1">
    <location>
        <begin position="53"/>
        <end position="73"/>
    </location>
</feature>
<keyword evidence="1" id="KW-0812">Transmembrane</keyword>
<protein>
    <submittedName>
        <fullName evidence="2">Uncharacterized protein</fullName>
    </submittedName>
</protein>
<dbReference type="AlphaFoldDB" id="A0A0K8MCD2"/>
<keyword evidence="1" id="KW-0472">Membrane</keyword>
<name>A0A0K8MCD2_9PROT</name>
<accession>A0A0K8MCD2</accession>
<gene>
    <name evidence="2" type="ORF">Cva_00824</name>
</gene>